<dbReference type="InterPro" id="IPR018392">
    <property type="entry name" value="LysM"/>
</dbReference>
<keyword evidence="3" id="KW-1185">Reference proteome</keyword>
<comment type="caution">
    <text evidence="2">The sequence shown here is derived from an EMBL/GenBank/DDBJ whole genome shotgun (WGS) entry which is preliminary data.</text>
</comment>
<dbReference type="InterPro" id="IPR036779">
    <property type="entry name" value="LysM_dom_sf"/>
</dbReference>
<evidence type="ECO:0000259" key="1">
    <source>
        <dbReference type="PROSITE" id="PS51782"/>
    </source>
</evidence>
<evidence type="ECO:0000313" key="3">
    <source>
        <dbReference type="Proteomes" id="UP000295711"/>
    </source>
</evidence>
<dbReference type="OrthoDB" id="9811296at2"/>
<dbReference type="Proteomes" id="UP000295711">
    <property type="component" value="Unassembled WGS sequence"/>
</dbReference>
<dbReference type="PANTHER" id="PTHR33734">
    <property type="entry name" value="LYSM DOMAIN-CONTAINING GPI-ANCHORED PROTEIN 2"/>
    <property type="match status" value="1"/>
</dbReference>
<dbReference type="RefSeq" id="WP_132093924.1">
    <property type="nucleotide sequence ID" value="NZ_JANKAQ010000005.1"/>
</dbReference>
<dbReference type="SUPFAM" id="SSF54106">
    <property type="entry name" value="LysM domain"/>
    <property type="match status" value="2"/>
</dbReference>
<sequence length="116" mass="13717">MNYFVRRQDNEYGRCDGMLHEIKERDTLYKVSRLYGVTLEDLMEKNPTVDVYNLRIGDKLCIPVKHIPYIIQGGDTLDWLLEHFNLDYETFRNANPQMKPLMLTENDVVYIPDTEG</sequence>
<dbReference type="SMART" id="SM00257">
    <property type="entry name" value="LysM"/>
    <property type="match status" value="2"/>
</dbReference>
<dbReference type="PROSITE" id="PS51782">
    <property type="entry name" value="LYSM"/>
    <property type="match status" value="1"/>
</dbReference>
<evidence type="ECO:0000313" key="2">
    <source>
        <dbReference type="EMBL" id="TCO82490.1"/>
    </source>
</evidence>
<dbReference type="AlphaFoldDB" id="A0A4R2L8R8"/>
<dbReference type="Pfam" id="PF01476">
    <property type="entry name" value="LysM"/>
    <property type="match status" value="2"/>
</dbReference>
<dbReference type="CDD" id="cd00118">
    <property type="entry name" value="LysM"/>
    <property type="match status" value="2"/>
</dbReference>
<protein>
    <submittedName>
        <fullName evidence="2">LysM domain-containing protein</fullName>
    </submittedName>
</protein>
<gene>
    <name evidence="2" type="ORF">EV212_11720</name>
</gene>
<dbReference type="Gene3D" id="3.10.350.10">
    <property type="entry name" value="LysM domain"/>
    <property type="match status" value="2"/>
</dbReference>
<organism evidence="2 3">
    <name type="scientific">Frisingicoccus caecimuris</name>
    <dbReference type="NCBI Taxonomy" id="1796636"/>
    <lineage>
        <taxon>Bacteria</taxon>
        <taxon>Bacillati</taxon>
        <taxon>Bacillota</taxon>
        <taxon>Clostridia</taxon>
        <taxon>Lachnospirales</taxon>
        <taxon>Lachnospiraceae</taxon>
        <taxon>Frisingicoccus</taxon>
    </lineage>
</organism>
<dbReference type="EMBL" id="SLXA01000017">
    <property type="protein sequence ID" value="TCO82490.1"/>
    <property type="molecule type" value="Genomic_DNA"/>
</dbReference>
<feature type="domain" description="LysM" evidence="1">
    <location>
        <begin position="18"/>
        <end position="62"/>
    </location>
</feature>
<proteinExistence type="predicted"/>
<reference evidence="2 3" key="1">
    <citation type="submission" date="2019-03" db="EMBL/GenBank/DDBJ databases">
        <title>Genomic Encyclopedia of Type Strains, Phase IV (KMG-IV): sequencing the most valuable type-strain genomes for metagenomic binning, comparative biology and taxonomic classification.</title>
        <authorList>
            <person name="Goeker M."/>
        </authorList>
    </citation>
    <scope>NUCLEOTIDE SEQUENCE [LARGE SCALE GENOMIC DNA]</scope>
    <source>
        <strain evidence="2 3">DSM 28559</strain>
    </source>
</reference>
<name>A0A4R2L8R8_9FIRM</name>
<accession>A0A4R2L8R8</accession>
<dbReference type="PANTHER" id="PTHR33734:SF22">
    <property type="entry name" value="MEMBRANE-BOUND LYTIC MUREIN TRANSGLYCOSYLASE D"/>
    <property type="match status" value="1"/>
</dbReference>